<feature type="active site" description="Proton donor; for dehydratase activity" evidence="13">
    <location>
        <position position="308"/>
    </location>
</feature>
<evidence type="ECO:0000256" key="3">
    <source>
        <dbReference type="ARBA" id="ARBA00022450"/>
    </source>
</evidence>
<evidence type="ECO:0000256" key="10">
    <source>
        <dbReference type="ARBA" id="ARBA00023268"/>
    </source>
</evidence>
<accession>A0A9P7KUA8</accession>
<evidence type="ECO:0000259" key="14">
    <source>
        <dbReference type="PROSITE" id="PS50075"/>
    </source>
</evidence>
<dbReference type="Gene3D" id="3.40.50.150">
    <property type="entry name" value="Vaccinia Virus protein VP39"/>
    <property type="match status" value="1"/>
</dbReference>
<dbReference type="InterPro" id="IPR020843">
    <property type="entry name" value="ER"/>
</dbReference>
<comment type="similarity">
    <text evidence="1">Belongs to the carnitine/choline acetyltransferase family.</text>
</comment>
<keyword evidence="6" id="KW-0276">Fatty acid metabolism</keyword>
<dbReference type="InterPro" id="IPR009081">
    <property type="entry name" value="PP-bd_ACP"/>
</dbReference>
<keyword evidence="5" id="KW-0808">Transferase</keyword>
<dbReference type="Pfam" id="PF08659">
    <property type="entry name" value="KR"/>
    <property type="match status" value="1"/>
</dbReference>
<keyword evidence="11" id="KW-0012">Acyltransferase</keyword>
<keyword evidence="8" id="KW-0560">Oxidoreductase</keyword>
<dbReference type="InterPro" id="IPR049552">
    <property type="entry name" value="PKS_DH_N"/>
</dbReference>
<dbReference type="InterPro" id="IPR000542">
    <property type="entry name" value="Carn_acyl_trans"/>
</dbReference>
<dbReference type="SMART" id="SM00826">
    <property type="entry name" value="PKS_DH"/>
    <property type="match status" value="1"/>
</dbReference>
<dbReference type="SUPFAM" id="SSF51735">
    <property type="entry name" value="NAD(P)-binding Rossmann-fold domains"/>
    <property type="match status" value="2"/>
</dbReference>
<dbReference type="CDD" id="cd05195">
    <property type="entry name" value="enoyl_red"/>
    <property type="match status" value="1"/>
</dbReference>
<dbReference type="Gene3D" id="3.90.180.10">
    <property type="entry name" value="Medium-chain alcohol dehydrogenases, catalytic domain"/>
    <property type="match status" value="1"/>
</dbReference>
<dbReference type="InterPro" id="IPR020807">
    <property type="entry name" value="PKS_DH"/>
</dbReference>
<dbReference type="InterPro" id="IPR011032">
    <property type="entry name" value="GroES-like_sf"/>
</dbReference>
<dbReference type="PANTHER" id="PTHR43775:SF22">
    <property type="entry name" value="SYNTHASE, PUTATIVE (JCVI)-RELATED"/>
    <property type="match status" value="1"/>
</dbReference>
<evidence type="ECO:0000256" key="11">
    <source>
        <dbReference type="ARBA" id="ARBA00023315"/>
    </source>
</evidence>
<evidence type="ECO:0000313" key="17">
    <source>
        <dbReference type="Proteomes" id="UP000782241"/>
    </source>
</evidence>
<dbReference type="InterPro" id="IPR013154">
    <property type="entry name" value="ADH-like_N"/>
</dbReference>
<dbReference type="Gene3D" id="1.10.275.20">
    <property type="entry name" value="Choline/Carnitine o-acyltransferase"/>
    <property type="match status" value="1"/>
</dbReference>
<keyword evidence="10" id="KW-0511">Multifunctional enzyme</keyword>
<dbReference type="InterPro" id="IPR023213">
    <property type="entry name" value="CAT-like_dom_sf"/>
</dbReference>
<evidence type="ECO:0000256" key="13">
    <source>
        <dbReference type="PROSITE-ProRule" id="PRU01363"/>
    </source>
</evidence>
<dbReference type="PANTHER" id="PTHR43775">
    <property type="entry name" value="FATTY ACID SYNTHASE"/>
    <property type="match status" value="1"/>
</dbReference>
<keyword evidence="2" id="KW-0813">Transport</keyword>
<dbReference type="Pfam" id="PF08240">
    <property type="entry name" value="ADH_N"/>
    <property type="match status" value="1"/>
</dbReference>
<keyword evidence="17" id="KW-1185">Reference proteome</keyword>
<feature type="active site" description="Proton acceptor; for dehydratase activity" evidence="13">
    <location>
        <position position="92"/>
    </location>
</feature>
<dbReference type="SMART" id="SM00829">
    <property type="entry name" value="PKS_ER"/>
    <property type="match status" value="1"/>
</dbReference>
<feature type="region of interest" description="N-terminal hotdog fold" evidence="13">
    <location>
        <begin position="60"/>
        <end position="201"/>
    </location>
</feature>
<dbReference type="InterPro" id="IPR036736">
    <property type="entry name" value="ACP-like_sf"/>
</dbReference>
<dbReference type="SMART" id="SM00822">
    <property type="entry name" value="PKS_KR"/>
    <property type="match status" value="1"/>
</dbReference>
<dbReference type="PROSITE" id="PS00440">
    <property type="entry name" value="ACYLTRANSF_C_2"/>
    <property type="match status" value="1"/>
</dbReference>
<dbReference type="CDD" id="cd05274">
    <property type="entry name" value="KR_FAS_SDR_x"/>
    <property type="match status" value="1"/>
</dbReference>
<feature type="region of interest" description="C-terminal hotdog fold" evidence="13">
    <location>
        <begin position="243"/>
        <end position="398"/>
    </location>
</feature>
<evidence type="ECO:0008006" key="18">
    <source>
        <dbReference type="Google" id="ProtNLM"/>
    </source>
</evidence>
<dbReference type="GO" id="GO:0016406">
    <property type="term" value="F:carnitine O-acyltransferase activity"/>
    <property type="evidence" value="ECO:0007669"/>
    <property type="project" value="UniProtKB-ARBA"/>
</dbReference>
<comment type="caution">
    <text evidence="16">The sequence shown here is derived from an EMBL/GenBank/DDBJ whole genome shotgun (WGS) entry which is preliminary data.</text>
</comment>
<dbReference type="SUPFAM" id="SSF47336">
    <property type="entry name" value="ACP-like"/>
    <property type="match status" value="1"/>
</dbReference>
<evidence type="ECO:0000256" key="6">
    <source>
        <dbReference type="ARBA" id="ARBA00022832"/>
    </source>
</evidence>
<dbReference type="FunFam" id="3.40.50.720:FF:000209">
    <property type="entry name" value="Polyketide synthase Pks12"/>
    <property type="match status" value="1"/>
</dbReference>
<dbReference type="PROSITE" id="PS52019">
    <property type="entry name" value="PKS_MFAS_DH"/>
    <property type="match status" value="1"/>
</dbReference>
<dbReference type="GO" id="GO:0004312">
    <property type="term" value="F:fatty acid synthase activity"/>
    <property type="evidence" value="ECO:0007669"/>
    <property type="project" value="TreeGrafter"/>
</dbReference>
<dbReference type="Pfam" id="PF21089">
    <property type="entry name" value="PKS_DH_N"/>
    <property type="match status" value="1"/>
</dbReference>
<dbReference type="SUPFAM" id="SSF52777">
    <property type="entry name" value="CoA-dependent acyltransferases"/>
    <property type="match status" value="2"/>
</dbReference>
<feature type="domain" description="PKS/mFAS DH" evidence="15">
    <location>
        <begin position="60"/>
        <end position="398"/>
    </location>
</feature>
<protein>
    <recommendedName>
        <fullName evidence="18">Polyketide synthase</fullName>
    </recommendedName>
</protein>
<dbReference type="GO" id="GO:0031177">
    <property type="term" value="F:phosphopantetheine binding"/>
    <property type="evidence" value="ECO:0007669"/>
    <property type="project" value="InterPro"/>
</dbReference>
<dbReference type="Pfam" id="PF23114">
    <property type="entry name" value="NAD-bd_HRPKS_sdrA"/>
    <property type="match status" value="1"/>
</dbReference>
<dbReference type="Pfam" id="PF00550">
    <property type="entry name" value="PP-binding"/>
    <property type="match status" value="1"/>
</dbReference>
<dbReference type="InterPro" id="IPR020806">
    <property type="entry name" value="PKS_PP-bd"/>
</dbReference>
<proteinExistence type="inferred from homology"/>
<dbReference type="Pfam" id="PF14765">
    <property type="entry name" value="PS-DH"/>
    <property type="match status" value="1"/>
</dbReference>
<dbReference type="GO" id="GO:0006633">
    <property type="term" value="P:fatty acid biosynthetic process"/>
    <property type="evidence" value="ECO:0007669"/>
    <property type="project" value="TreeGrafter"/>
</dbReference>
<dbReference type="Gene3D" id="3.30.559.70">
    <property type="entry name" value="Choline/Carnitine o-acyltransferase, domain 2"/>
    <property type="match status" value="1"/>
</dbReference>
<evidence type="ECO:0000313" key="16">
    <source>
        <dbReference type="EMBL" id="KAG5662039.1"/>
    </source>
</evidence>
<dbReference type="Pfam" id="PF00755">
    <property type="entry name" value="Carn_acyltransf"/>
    <property type="match status" value="1"/>
</dbReference>
<keyword evidence="7" id="KW-0521">NADP</keyword>
<evidence type="ECO:0000256" key="2">
    <source>
        <dbReference type="ARBA" id="ARBA00022448"/>
    </source>
</evidence>
<organism evidence="16 17">
    <name type="scientific">Fusarium avenaceum</name>
    <dbReference type="NCBI Taxonomy" id="40199"/>
    <lineage>
        <taxon>Eukaryota</taxon>
        <taxon>Fungi</taxon>
        <taxon>Dikarya</taxon>
        <taxon>Ascomycota</taxon>
        <taxon>Pezizomycotina</taxon>
        <taxon>Sordariomycetes</taxon>
        <taxon>Hypocreomycetidae</taxon>
        <taxon>Hypocreales</taxon>
        <taxon>Nectriaceae</taxon>
        <taxon>Fusarium</taxon>
        <taxon>Fusarium tricinctum species complex</taxon>
    </lineage>
</organism>
<dbReference type="CDD" id="cd02440">
    <property type="entry name" value="AdoMet_MTases"/>
    <property type="match status" value="1"/>
</dbReference>
<evidence type="ECO:0000256" key="8">
    <source>
        <dbReference type="ARBA" id="ARBA00023002"/>
    </source>
</evidence>
<dbReference type="InterPro" id="IPR013217">
    <property type="entry name" value="Methyltransf_12"/>
</dbReference>
<evidence type="ECO:0000256" key="12">
    <source>
        <dbReference type="PIRSR" id="PIRSR600542-1"/>
    </source>
</evidence>
<dbReference type="InterPro" id="IPR013968">
    <property type="entry name" value="PKS_KR"/>
</dbReference>
<dbReference type="Pfam" id="PF13602">
    <property type="entry name" value="ADH_zinc_N_2"/>
    <property type="match status" value="1"/>
</dbReference>
<dbReference type="InterPro" id="IPR042572">
    <property type="entry name" value="Carn_acyl_trans_N"/>
</dbReference>
<dbReference type="EMBL" id="JAGPUO010000006">
    <property type="protein sequence ID" value="KAG5662039.1"/>
    <property type="molecule type" value="Genomic_DNA"/>
</dbReference>
<dbReference type="SMART" id="SM00823">
    <property type="entry name" value="PKS_PP"/>
    <property type="match status" value="1"/>
</dbReference>
<dbReference type="InterPro" id="IPR057326">
    <property type="entry name" value="KR_dom"/>
</dbReference>
<keyword evidence="4" id="KW-0597">Phosphoprotein</keyword>
<dbReference type="GO" id="GO:0044550">
    <property type="term" value="P:secondary metabolite biosynthetic process"/>
    <property type="evidence" value="ECO:0007669"/>
    <property type="project" value="UniProtKB-ARBA"/>
</dbReference>
<dbReference type="Pfam" id="PF08242">
    <property type="entry name" value="Methyltransf_12"/>
    <property type="match status" value="1"/>
</dbReference>
<dbReference type="GO" id="GO:1901336">
    <property type="term" value="P:lactone biosynthetic process"/>
    <property type="evidence" value="ECO:0007669"/>
    <property type="project" value="UniProtKB-ARBA"/>
</dbReference>
<keyword evidence="3" id="KW-0596">Phosphopantetheine</keyword>
<dbReference type="InterPro" id="IPR050091">
    <property type="entry name" value="PKS_NRPS_Biosynth_Enz"/>
</dbReference>
<dbReference type="Gene3D" id="3.40.50.720">
    <property type="entry name" value="NAD(P)-binding Rossmann-like Domain"/>
    <property type="match status" value="2"/>
</dbReference>
<dbReference type="InterPro" id="IPR039551">
    <property type="entry name" value="Cho/carn_acyl_trans"/>
</dbReference>
<name>A0A9P7KUA8_9HYPO</name>
<dbReference type="Proteomes" id="UP000782241">
    <property type="component" value="Unassembled WGS sequence"/>
</dbReference>
<evidence type="ECO:0000256" key="5">
    <source>
        <dbReference type="ARBA" id="ARBA00022679"/>
    </source>
</evidence>
<evidence type="ECO:0000256" key="1">
    <source>
        <dbReference type="ARBA" id="ARBA00005232"/>
    </source>
</evidence>
<keyword evidence="9" id="KW-0443">Lipid metabolism</keyword>
<dbReference type="SUPFAM" id="SSF53335">
    <property type="entry name" value="S-adenosyl-L-methionine-dependent methyltransferases"/>
    <property type="match status" value="1"/>
</dbReference>
<dbReference type="InterPro" id="IPR042231">
    <property type="entry name" value="Cho/carn_acyl_trans_2"/>
</dbReference>
<evidence type="ECO:0000259" key="15">
    <source>
        <dbReference type="PROSITE" id="PS52019"/>
    </source>
</evidence>
<evidence type="ECO:0000256" key="4">
    <source>
        <dbReference type="ARBA" id="ARBA00022553"/>
    </source>
</evidence>
<sequence>YGRVGKIFESGSPVRFDTEKTDAQPRVVPELPSYSWDHSNTYWRESRLSKKNRMRPFPPHDLLGLFEVASSPYEPRWRYHASLVNTPWLRDHVIEGFMISPGAGYLIMTIEAMKQLFQLRNMPGRITNINFQNIVIANPVIIHDDDNSKESQVVELQLIISPSRQHTGSSWEHFRVISYDSQNDSWIDNCSGLVSWDSVTSEATAVAQPQVDSFSSAQDEDGLGHLSKAAAQTWLRDIQAVCHTPLDAAETYLDLKTAGSEYGETFQGMKEIHVGDGFATAKVIIPDITQFAPGYSMEPHTIHPSVFDSLFQLEPVCFRREGLMAPMMPTNLGQISVAADMDSAPGTENMVALQHFQHTPRDSTCAFYAYQKMSDGSYRPVVTCNDARSQAVGEGDADDDANNKMTYRMDWKPDIDFMTDSDLVPLSSDTIPLSESHVAHIKAYMEALVHKSPNMDVLMIGSGPSSDTLSLMEAIECQSRLPLTMYTYTDVPPELVEQARDKFSEWIAPIDFKKLDISQDPIPQGLTAHGFDLIVTSMLSYTATGRDTALEHVKKLMRPGGRLVLLESTAVAASGSERTDEPRISISQWNTCLKEHGFSGLDLSFSQSDDDSSSLMMTRLLSSATETTTSSTQQGAVKTLEAKVLLGHSESADQIALTQVLSQALKQRGVDCTIENLSSLGEQAPVTIVVDSVEHPLLLSPSPETFQQIKELLLRGGDVLWLSFQASDASGTKAAFKKMAGGMARVLRQENPSLRLITVDVQGVIEPSADQAQSVVRLISDITMLSFWSPEGTASTENEYVIRDGKLLIPRVLPDEYFSTHIDSRINPQHNMGSDAALLPCSYLDQNRPIKFDIRVPGLLKVIRFVDNDEMLNPPGPDEIQIEARAYGVNFKDVLIALGQMPPATQMTGEIAGVITAVGSSVSSHKIGDRVTSLFVTQLGNQVRVKSSNVVTIPDSINFTDAASIPLIFVTAWYCLNQVTRLDRGQRVLIHAGSGGVGQAAIQLAQLVGAEVFTAVGSAEKKMLVKERYGLDDDHIFSSRSGVFKKQIFDATQGMGVDVVLNSLSGQLLRDSWDCLAPFGTFCETGKADIIGRGQLNMAKFDKQATFAAVDVFYMHQNRPERVVRGINEVLAMVDQGLLRSVHPVTNFDMSAIKQAFSLMAERKHMGKLVLLADESTLVQATRPKAPALRLQKEGTYVIGGGPGDIGKKIGRFLVEKGASHIVALTRRDADSVAQQPVIVEFMQVIKNLGGALHILQCDIADETSTRNAAAQLVGPGLPQVRGIIQSATVLRDRPWENMKVNDWNESIKPKVQGTLNMNEFFCSPETTDFFVMLSSVANIVGSASQSNYAAENAFLEAFAHAQTQASQGITKYIAVNVGAVEDSELTAGVQDQGIGITNTIGSVSFDEVLAALECAMNLQARADHTVVQHLMHFSRDKLEASSGPWALSDPLYDHIPSKMRLEGRSASKGGNGKKQTILQAVEEAETVAEAEVIVKQALLDKFEAFIGDDVPDIPIAALGLDSLVSIELKIWARHTFKTPLQISELTSAPSMLALARLIISRMVLKFNPVNSAVVEAESDKPQSGTLTPIVVEQPIISSESSNVVLSDDVTDETSSVSEPDWHGHNCCKAYKDLPVMPLPDLDETLDYWLDSNGHLFGSEQLESINRDIDAMRAPGSSARKILSDLYEKHSDDNTNAWFTDIVTNARFLCRRAPVAPWTSIMISQRDNPGKRHTQIERAAIITSATIRSNALLMPARLSRWRLRVVSHASKLNVPMARDHVAVLRKGCVFKVMLQNEAGEDVSMSHLQTIFEAIVAQVEGEDVLTGLLTTDERESWAKIRENLLELSPSNVDYLHTIDSSIFVLCLDSGSPETPEEIARHGYIGDGTNRWLDKVLQFYVSANGRSGMLTEHGILDGTTATRLLDWISNDMDAYRSGSNGQSASASMIELEEVTLQMPANIQEHAAALREKYEQATSKLTYIREQLGEFGTDLLLQSRIPVKGVIDLTFQLAIRLFFGQNMISWEPTSGTLFHAGRPDAMQRATPAVNAFCDAAAGSDGIDSSQLRALLLEAAKSINAGMRTQLLGRGSQRLFEVLSYSWPADVAKPEFLSEMIFFSRPSPPIFAQTNSLEGKMTVGDFVHLMPDTDGFWSFISPEKNTQVLSVTFKYDVGPLTDLSVRLSVSLTGGSQERTAAFVKELHRAAGIVRDVVRFRA</sequence>
<feature type="domain" description="Carrier" evidence="14">
    <location>
        <begin position="1482"/>
        <end position="1563"/>
    </location>
</feature>
<evidence type="ECO:0000256" key="7">
    <source>
        <dbReference type="ARBA" id="ARBA00022857"/>
    </source>
</evidence>
<evidence type="ECO:0000256" key="9">
    <source>
        <dbReference type="ARBA" id="ARBA00023098"/>
    </source>
</evidence>
<dbReference type="InterPro" id="IPR042104">
    <property type="entry name" value="PKS_dehydratase_sf"/>
</dbReference>
<feature type="active site" description="Proton acceptor" evidence="12">
    <location>
        <position position="1911"/>
    </location>
</feature>
<dbReference type="InterPro" id="IPR049900">
    <property type="entry name" value="PKS_mFAS_DH"/>
</dbReference>
<dbReference type="SUPFAM" id="SSF50129">
    <property type="entry name" value="GroES-like"/>
    <property type="match status" value="1"/>
</dbReference>
<dbReference type="InterPro" id="IPR029063">
    <property type="entry name" value="SAM-dependent_MTases_sf"/>
</dbReference>
<dbReference type="PROSITE" id="PS50075">
    <property type="entry name" value="CARRIER"/>
    <property type="match status" value="1"/>
</dbReference>
<dbReference type="GO" id="GO:0016491">
    <property type="term" value="F:oxidoreductase activity"/>
    <property type="evidence" value="ECO:0007669"/>
    <property type="project" value="UniProtKB-KW"/>
</dbReference>
<dbReference type="InterPro" id="IPR056501">
    <property type="entry name" value="NAD-bd_HRPKS_sdrA"/>
</dbReference>
<dbReference type="InterPro" id="IPR036291">
    <property type="entry name" value="NAD(P)-bd_dom_sf"/>
</dbReference>
<reference evidence="16" key="1">
    <citation type="submission" date="2021-04" db="EMBL/GenBank/DDBJ databases">
        <title>Draft genome of Fusarium avenaceum strain F156N33, isolated from an atmospheric sample in Virginia.</title>
        <authorList>
            <person name="Yang S."/>
            <person name="Vinatzer B.A."/>
            <person name="Coleman J."/>
        </authorList>
    </citation>
    <scope>NUCLEOTIDE SEQUENCE</scope>
    <source>
        <strain evidence="16">F156N33</strain>
    </source>
</reference>
<feature type="non-terminal residue" evidence="16">
    <location>
        <position position="1"/>
    </location>
</feature>
<dbReference type="Gene3D" id="3.30.559.10">
    <property type="entry name" value="Chloramphenicol acetyltransferase-like domain"/>
    <property type="match status" value="1"/>
</dbReference>
<gene>
    <name evidence="16" type="ORF">KAF25_004278</name>
</gene>
<dbReference type="InterPro" id="IPR049551">
    <property type="entry name" value="PKS_DH_C"/>
</dbReference>
<dbReference type="Gene3D" id="3.10.129.110">
    <property type="entry name" value="Polyketide synthase dehydratase"/>
    <property type="match status" value="1"/>
</dbReference>